<name>A0A285VEH5_9MICO</name>
<keyword evidence="1" id="KW-0547">Nucleotide-binding</keyword>
<evidence type="ECO:0000256" key="2">
    <source>
        <dbReference type="ARBA" id="ARBA00022840"/>
    </source>
</evidence>
<dbReference type="GO" id="GO:0051782">
    <property type="term" value="P:negative regulation of cell division"/>
    <property type="evidence" value="ECO:0007669"/>
    <property type="project" value="TreeGrafter"/>
</dbReference>
<dbReference type="PANTHER" id="PTHR43384:SF6">
    <property type="entry name" value="SEPTUM SITE-DETERMINING PROTEIN MIND HOMOLOG, CHLOROPLASTIC"/>
    <property type="match status" value="1"/>
</dbReference>
<dbReference type="RefSeq" id="WP_097186739.1">
    <property type="nucleotide sequence ID" value="NZ_OBQK01000001.1"/>
</dbReference>
<feature type="region of interest" description="Disordered" evidence="3">
    <location>
        <begin position="123"/>
        <end position="161"/>
    </location>
</feature>
<feature type="compositionally biased region" description="Basic residues" evidence="3">
    <location>
        <begin position="461"/>
        <end position="475"/>
    </location>
</feature>
<gene>
    <name evidence="4" type="ORF">SAMN05421879_101576</name>
</gene>
<evidence type="ECO:0000313" key="4">
    <source>
        <dbReference type="EMBL" id="SOC52460.1"/>
    </source>
</evidence>
<keyword evidence="4" id="KW-0282">Flagellum</keyword>
<dbReference type="Proteomes" id="UP000219688">
    <property type="component" value="Unassembled WGS sequence"/>
</dbReference>
<evidence type="ECO:0000256" key="3">
    <source>
        <dbReference type="SAM" id="MobiDB-lite"/>
    </source>
</evidence>
<dbReference type="InterPro" id="IPR027417">
    <property type="entry name" value="P-loop_NTPase"/>
</dbReference>
<dbReference type="GO" id="GO:0005829">
    <property type="term" value="C:cytosol"/>
    <property type="evidence" value="ECO:0007669"/>
    <property type="project" value="TreeGrafter"/>
</dbReference>
<keyword evidence="4" id="KW-0966">Cell projection</keyword>
<feature type="region of interest" description="Disordered" evidence="3">
    <location>
        <begin position="450"/>
        <end position="475"/>
    </location>
</feature>
<evidence type="ECO:0000256" key="1">
    <source>
        <dbReference type="ARBA" id="ARBA00022741"/>
    </source>
</evidence>
<proteinExistence type="predicted"/>
<dbReference type="GO" id="GO:0005524">
    <property type="term" value="F:ATP binding"/>
    <property type="evidence" value="ECO:0007669"/>
    <property type="project" value="UniProtKB-KW"/>
</dbReference>
<keyword evidence="4" id="KW-0969">Cilium</keyword>
<accession>A0A285VEH5</accession>
<dbReference type="GO" id="GO:0016887">
    <property type="term" value="F:ATP hydrolysis activity"/>
    <property type="evidence" value="ECO:0007669"/>
    <property type="project" value="TreeGrafter"/>
</dbReference>
<keyword evidence="5" id="KW-1185">Reference proteome</keyword>
<dbReference type="SUPFAM" id="SSF52540">
    <property type="entry name" value="P-loop containing nucleoside triphosphate hydrolases"/>
    <property type="match status" value="1"/>
</dbReference>
<sequence>MTLPLLTAVAPRWEVDLAAALSRSEHVHVARRCADVAELLGVAAAGLGRVAVVSCDLRGLDRAVLDALATHGLVVLGVHPPGDEAGARTLRRWGCPAVLPADTPSADLDAALEELLRGPADRSSGALLDAGRQEGVGRETGQGDPAGRVTEGVADPGRGTAYPELDEEIEDLLSAEEGNGLQEPEGGDRAGRVVVVWGPTGSPGRTTVAVNLAAELADPLHPVLLVDADTYGASVGQHLAVLDEVPGVAAATRAADQGTLDRAALARIAPGAGPGLRVLTGLPRSDRWPELRDVALADVLQRGREIARWTVVDVAPYLEQDEELSFDTLAPRRNGATLTALEAADTVVVVGAGDPVGLQRLVRGLDLLDEVCDAPRVVVVNRVRPGPVGPDPGRRITEALERFAGVSPAELVPDDREAVDAALLQGRVLREARPSSPARAALVRLADRVGERRGGTGSTVTRRRGRRRHGRASTA</sequence>
<dbReference type="InterPro" id="IPR050625">
    <property type="entry name" value="ParA/MinD_ATPase"/>
</dbReference>
<organism evidence="4 5">
    <name type="scientific">Ornithinimicrobium cerasi</name>
    <dbReference type="NCBI Taxonomy" id="2248773"/>
    <lineage>
        <taxon>Bacteria</taxon>
        <taxon>Bacillati</taxon>
        <taxon>Actinomycetota</taxon>
        <taxon>Actinomycetes</taxon>
        <taxon>Micrococcales</taxon>
        <taxon>Ornithinimicrobiaceae</taxon>
        <taxon>Ornithinimicrobium</taxon>
    </lineage>
</organism>
<dbReference type="EMBL" id="OBQK01000001">
    <property type="protein sequence ID" value="SOC52460.1"/>
    <property type="molecule type" value="Genomic_DNA"/>
</dbReference>
<dbReference type="GO" id="GO:0009898">
    <property type="term" value="C:cytoplasmic side of plasma membrane"/>
    <property type="evidence" value="ECO:0007669"/>
    <property type="project" value="TreeGrafter"/>
</dbReference>
<evidence type="ECO:0000313" key="5">
    <source>
        <dbReference type="Proteomes" id="UP000219688"/>
    </source>
</evidence>
<dbReference type="AlphaFoldDB" id="A0A285VEH5"/>
<dbReference type="PANTHER" id="PTHR43384">
    <property type="entry name" value="SEPTUM SITE-DETERMINING PROTEIN MIND HOMOLOG, CHLOROPLASTIC-RELATED"/>
    <property type="match status" value="1"/>
</dbReference>
<dbReference type="Gene3D" id="3.40.50.300">
    <property type="entry name" value="P-loop containing nucleotide triphosphate hydrolases"/>
    <property type="match status" value="1"/>
</dbReference>
<keyword evidence="2" id="KW-0067">ATP-binding</keyword>
<protein>
    <submittedName>
        <fullName evidence="4">MinD-like ATPase involved in chromosome partitioning or flagellar assembly</fullName>
    </submittedName>
</protein>
<reference evidence="5" key="1">
    <citation type="submission" date="2017-08" db="EMBL/GenBank/DDBJ databases">
        <authorList>
            <person name="Varghese N."/>
            <person name="Submissions S."/>
        </authorList>
    </citation>
    <scope>NUCLEOTIDE SEQUENCE [LARGE SCALE GENOMIC DNA]</scope>
    <source>
        <strain evidence="5">USBA17B2</strain>
    </source>
</reference>